<dbReference type="PROSITE" id="PS00610">
    <property type="entry name" value="NA_NEUROTRAN_SYMP_1"/>
    <property type="match status" value="1"/>
</dbReference>
<dbReference type="InterPro" id="IPR037272">
    <property type="entry name" value="SNS_sf"/>
</dbReference>
<sequence>MKRAQKHAIWGRRGTFILAATGSAVGLGNIWKFPYITGENGGGAFVLMYLLCICLIGLPVMVAEVLLGRRGRASPITAMQAVTRESGSSPGWNVIGLFGVLAGFLILSYYSVIAGWTLEYVTTAARGGFVGLDGESAKQAFDALLANKSALVQWQTAFLCMTVLVIVFGVTRGLETAVRVLMPLLFVLLLVLLGYAAYVGDFAAGASFLFSFKFADLSLEGLSLALGHAFFTLSLGMGAIMAYGSYMPHKSSIVKTVMMVGVLDTLVALIAGLAIFPIVFATNGVEPGDGSGLMFISLPIVFGSMPFGTIFGTLFFLLVTLAAWSSTISLLEPAVAYLTERFRFHRVSANLLIASLAWLLGLGTVMSFNDWSDSTYFLGMNLFNFIDFITASVLLPLGGALMAVYVGWFMKRRPLRRELKLESRETFSRWFTIVRYVSPVLVLVVFIMGLYGKFAEDINQLDFSWVINEWLFFLFGILAAGVYIGWIMIERPLHRGLDLDFSSWSVRWLLVLKFVSPVLIAVLFILGIYIKFAG</sequence>
<dbReference type="InterPro" id="IPR047218">
    <property type="entry name" value="YocR/YhdH-like"/>
</dbReference>
<keyword evidence="3 6" id="KW-0812">Transmembrane</keyword>
<dbReference type="PRINTS" id="PR00176">
    <property type="entry name" value="NANEUSMPORT"/>
</dbReference>
<evidence type="ECO:0000313" key="9">
    <source>
        <dbReference type="Proteomes" id="UP001595548"/>
    </source>
</evidence>
<keyword evidence="2 6" id="KW-0813">Transport</keyword>
<evidence type="ECO:0000313" key="8">
    <source>
        <dbReference type="EMBL" id="MFC3156210.1"/>
    </source>
</evidence>
<evidence type="ECO:0000256" key="3">
    <source>
        <dbReference type="ARBA" id="ARBA00022692"/>
    </source>
</evidence>
<dbReference type="CDD" id="cd10336">
    <property type="entry name" value="SLC6sbd_Tyt1-Like"/>
    <property type="match status" value="1"/>
</dbReference>
<accession>A0ABV7HQU8</accession>
<dbReference type="EMBL" id="JBHRTL010000028">
    <property type="protein sequence ID" value="MFC3156210.1"/>
    <property type="molecule type" value="Genomic_DNA"/>
</dbReference>
<feature type="transmembrane region" description="Helical" evidence="7">
    <location>
        <begin position="388"/>
        <end position="409"/>
    </location>
</feature>
<keyword evidence="6" id="KW-0769">Symport</keyword>
<comment type="caution">
    <text evidence="8">The sequence shown here is derived from an EMBL/GenBank/DDBJ whole genome shotgun (WGS) entry which is preliminary data.</text>
</comment>
<dbReference type="PANTHER" id="PTHR42948:SF1">
    <property type="entry name" value="TRANSPORTER"/>
    <property type="match status" value="1"/>
</dbReference>
<dbReference type="Proteomes" id="UP001595548">
    <property type="component" value="Unassembled WGS sequence"/>
</dbReference>
<dbReference type="PANTHER" id="PTHR42948">
    <property type="entry name" value="TRANSPORTER"/>
    <property type="match status" value="1"/>
</dbReference>
<feature type="transmembrane region" description="Helical" evidence="7">
    <location>
        <begin position="183"/>
        <end position="210"/>
    </location>
</feature>
<keyword evidence="9" id="KW-1185">Reference proteome</keyword>
<feature type="transmembrane region" description="Helical" evidence="7">
    <location>
        <begin position="89"/>
        <end position="110"/>
    </location>
</feature>
<feature type="transmembrane region" description="Helical" evidence="7">
    <location>
        <begin position="222"/>
        <end position="244"/>
    </location>
</feature>
<gene>
    <name evidence="8" type="ORF">ACFOEB_13450</name>
</gene>
<organism evidence="8 9">
    <name type="scientific">Gilvimarinus japonicus</name>
    <dbReference type="NCBI Taxonomy" id="1796469"/>
    <lineage>
        <taxon>Bacteria</taxon>
        <taxon>Pseudomonadati</taxon>
        <taxon>Pseudomonadota</taxon>
        <taxon>Gammaproteobacteria</taxon>
        <taxon>Cellvibrionales</taxon>
        <taxon>Cellvibrionaceae</taxon>
        <taxon>Gilvimarinus</taxon>
    </lineage>
</organism>
<feature type="transmembrane region" description="Helical" evidence="7">
    <location>
        <begin position="347"/>
        <end position="368"/>
    </location>
</feature>
<feature type="transmembrane region" description="Helical" evidence="7">
    <location>
        <begin position="430"/>
        <end position="450"/>
    </location>
</feature>
<dbReference type="PROSITE" id="PS50267">
    <property type="entry name" value="NA_NEUROTRAN_SYMP_3"/>
    <property type="match status" value="1"/>
</dbReference>
<feature type="transmembrane region" description="Helical" evidence="7">
    <location>
        <begin position="300"/>
        <end position="326"/>
    </location>
</feature>
<feature type="transmembrane region" description="Helical" evidence="7">
    <location>
        <begin position="151"/>
        <end position="171"/>
    </location>
</feature>
<feature type="transmembrane region" description="Helical" evidence="7">
    <location>
        <begin position="510"/>
        <end position="530"/>
    </location>
</feature>
<feature type="transmembrane region" description="Helical" evidence="7">
    <location>
        <begin position="256"/>
        <end position="280"/>
    </location>
</feature>
<evidence type="ECO:0000256" key="4">
    <source>
        <dbReference type="ARBA" id="ARBA00022989"/>
    </source>
</evidence>
<dbReference type="NCBIfam" id="NF037979">
    <property type="entry name" value="Na_transp"/>
    <property type="match status" value="1"/>
</dbReference>
<protein>
    <recommendedName>
        <fullName evidence="6">Transporter</fullName>
    </recommendedName>
</protein>
<evidence type="ECO:0000256" key="2">
    <source>
        <dbReference type="ARBA" id="ARBA00022448"/>
    </source>
</evidence>
<reference evidence="9" key="1">
    <citation type="journal article" date="2019" name="Int. J. Syst. Evol. Microbiol.">
        <title>The Global Catalogue of Microorganisms (GCM) 10K type strain sequencing project: providing services to taxonomists for standard genome sequencing and annotation.</title>
        <authorList>
            <consortium name="The Broad Institute Genomics Platform"/>
            <consortium name="The Broad Institute Genome Sequencing Center for Infectious Disease"/>
            <person name="Wu L."/>
            <person name="Ma J."/>
        </authorList>
    </citation>
    <scope>NUCLEOTIDE SEQUENCE [LARGE SCALE GENOMIC DNA]</scope>
    <source>
        <strain evidence="9">KCTC 52141</strain>
    </source>
</reference>
<comment type="similarity">
    <text evidence="6">Belongs to the sodium:neurotransmitter symporter (SNF) (TC 2.A.22) family.</text>
</comment>
<evidence type="ECO:0000256" key="5">
    <source>
        <dbReference type="ARBA" id="ARBA00023136"/>
    </source>
</evidence>
<dbReference type="SUPFAM" id="SSF161070">
    <property type="entry name" value="SNF-like"/>
    <property type="match status" value="1"/>
</dbReference>
<dbReference type="RefSeq" id="WP_382417364.1">
    <property type="nucleotide sequence ID" value="NZ_AP031500.1"/>
</dbReference>
<feature type="transmembrane region" description="Helical" evidence="7">
    <location>
        <begin position="12"/>
        <end position="31"/>
    </location>
</feature>
<keyword evidence="4 7" id="KW-1133">Transmembrane helix</keyword>
<dbReference type="Pfam" id="PF00209">
    <property type="entry name" value="SNF"/>
    <property type="match status" value="2"/>
</dbReference>
<dbReference type="InterPro" id="IPR000175">
    <property type="entry name" value="Na/ntran_symport"/>
</dbReference>
<keyword evidence="5 7" id="KW-0472">Membrane</keyword>
<name>A0ABV7HQU8_9GAMM</name>
<evidence type="ECO:0000256" key="6">
    <source>
        <dbReference type="RuleBase" id="RU003732"/>
    </source>
</evidence>
<evidence type="ECO:0000256" key="7">
    <source>
        <dbReference type="SAM" id="Phobius"/>
    </source>
</evidence>
<comment type="subcellular location">
    <subcellularLocation>
        <location evidence="1">Membrane</location>
        <topology evidence="1">Multi-pass membrane protein</topology>
    </subcellularLocation>
</comment>
<feature type="transmembrane region" description="Helical" evidence="7">
    <location>
        <begin position="470"/>
        <end position="489"/>
    </location>
</feature>
<proteinExistence type="inferred from homology"/>
<feature type="transmembrane region" description="Helical" evidence="7">
    <location>
        <begin position="43"/>
        <end position="68"/>
    </location>
</feature>
<evidence type="ECO:0000256" key="1">
    <source>
        <dbReference type="ARBA" id="ARBA00004141"/>
    </source>
</evidence>